<proteinExistence type="predicted"/>
<gene>
    <name evidence="1" type="ORF">SMTD_LOCUS22462</name>
</gene>
<dbReference type="Gene3D" id="1.10.10.10">
    <property type="entry name" value="Winged helix-like DNA-binding domain superfamily/Winged helix DNA-binding domain"/>
    <property type="match status" value="1"/>
</dbReference>
<organism evidence="1 2">
    <name type="scientific">Schistosoma mattheei</name>
    <dbReference type="NCBI Taxonomy" id="31246"/>
    <lineage>
        <taxon>Eukaryota</taxon>
        <taxon>Metazoa</taxon>
        <taxon>Spiralia</taxon>
        <taxon>Lophotrochozoa</taxon>
        <taxon>Platyhelminthes</taxon>
        <taxon>Trematoda</taxon>
        <taxon>Digenea</taxon>
        <taxon>Strigeidida</taxon>
        <taxon>Schistosomatoidea</taxon>
        <taxon>Schistosomatidae</taxon>
        <taxon>Schistosoma</taxon>
    </lineage>
</organism>
<reference evidence="1 2" key="1">
    <citation type="submission" date="2018-11" db="EMBL/GenBank/DDBJ databases">
        <authorList>
            <consortium name="Pathogen Informatics"/>
        </authorList>
    </citation>
    <scope>NUCLEOTIDE SEQUENCE [LARGE SCALE GENOMIC DNA]</scope>
    <source>
        <strain>Denwood</strain>
        <strain evidence="2">Zambia</strain>
    </source>
</reference>
<keyword evidence="2" id="KW-1185">Reference proteome</keyword>
<dbReference type="InterPro" id="IPR005818">
    <property type="entry name" value="Histone_H1/H5_H15"/>
</dbReference>
<dbReference type="AlphaFoldDB" id="A0A183Q776"/>
<dbReference type="EMBL" id="UZAL01051624">
    <property type="protein sequence ID" value="VDP87374.1"/>
    <property type="molecule type" value="Genomic_DNA"/>
</dbReference>
<protein>
    <submittedName>
        <fullName evidence="1">Uncharacterized protein</fullName>
    </submittedName>
</protein>
<sequence>MITAVSLAAKDRKGSPLATMNKYIVSDYWFNVEKQAQNILRGSVHGVGKGAFIRVGNKDGNASSSFKAANNENC</sequence>
<dbReference type="GO" id="GO:0000786">
    <property type="term" value="C:nucleosome"/>
    <property type="evidence" value="ECO:0007669"/>
    <property type="project" value="InterPro"/>
</dbReference>
<name>A0A183Q776_9TREM</name>
<dbReference type="GO" id="GO:0003677">
    <property type="term" value="F:DNA binding"/>
    <property type="evidence" value="ECO:0007669"/>
    <property type="project" value="InterPro"/>
</dbReference>
<dbReference type="InterPro" id="IPR036388">
    <property type="entry name" value="WH-like_DNA-bd_sf"/>
</dbReference>
<dbReference type="STRING" id="31246.A0A183Q776"/>
<dbReference type="GO" id="GO:0006334">
    <property type="term" value="P:nucleosome assembly"/>
    <property type="evidence" value="ECO:0007669"/>
    <property type="project" value="InterPro"/>
</dbReference>
<dbReference type="Pfam" id="PF00538">
    <property type="entry name" value="Linker_histone"/>
    <property type="match status" value="1"/>
</dbReference>
<dbReference type="Proteomes" id="UP000269396">
    <property type="component" value="Unassembled WGS sequence"/>
</dbReference>
<accession>A0A183Q776</accession>
<evidence type="ECO:0000313" key="2">
    <source>
        <dbReference type="Proteomes" id="UP000269396"/>
    </source>
</evidence>
<evidence type="ECO:0000313" key="1">
    <source>
        <dbReference type="EMBL" id="VDP87374.1"/>
    </source>
</evidence>